<accession>I3C1A4</accession>
<dbReference type="Proteomes" id="UP000004690">
    <property type="component" value="Unassembled WGS sequence"/>
</dbReference>
<keyword evidence="3 5" id="KW-0378">Hydrolase</keyword>
<feature type="active site" description="Charge relay system" evidence="5">
    <location>
        <position position="106"/>
    </location>
</feature>
<sequence length="578" mass="64467">MDPNLKLIVKGDPREELQLLLRLKHPDIYPKHCIVISQFHDIISCRILRKNLLSIYDDPATRSVKAPQVIPAQFYENSVDSTSIIKRKKSNYSVSQKSKVVFGIIDFGFDFTHSDFLNHSNKTRFEKIWVQPSKQKNDSKYGYGRIYTEEEINVALYTTAPFKTLGYHPGKNDFMGRGMHGTHVLGIAASSGNIGEKSLAGNSPIIAVDMGSSYVNGSDLSLGDSVKLIEGIDFILQQAGQRPCVINLSLGGHCSDHTGNTLVEIALNNVLKKRGGTAIIQSTGNYFMANCHHAGIIEQDGIKEIEWLFNTIDKSPNEIEIWYENQDRIGVEILDTDGEVLGTSEPFKDSIVNYDGVQNGIIFHRYKEPNSTKNHINIILSKRPDSRVLIVRLKGIEITNGEYHAYIERDDIGQSRFATQDVNTNFTVGSICNAPLTIAVGAYNQEDLLKAPMSFSSAGPTIDRRKKPEVLAPGNKIMAAKSASKFERKSKNQLTAKSGSSMASPYIASLAVKILEEFPKMNIYELRHLLFSSCEPLKSMNESTINKSGYGVINAQKLNELITQKKIQYENRNTTYMS</sequence>
<evidence type="ECO:0000313" key="7">
    <source>
        <dbReference type="EMBL" id="EIJ37397.1"/>
    </source>
</evidence>
<evidence type="ECO:0000256" key="5">
    <source>
        <dbReference type="PROSITE-ProRule" id="PRU01240"/>
    </source>
</evidence>
<dbReference type="PROSITE" id="PS51892">
    <property type="entry name" value="SUBTILASE"/>
    <property type="match status" value="1"/>
</dbReference>
<feature type="domain" description="Peptidase S8/S53" evidence="6">
    <location>
        <begin position="98"/>
        <end position="286"/>
    </location>
</feature>
<dbReference type="GO" id="GO:0005615">
    <property type="term" value="C:extracellular space"/>
    <property type="evidence" value="ECO:0007669"/>
    <property type="project" value="TreeGrafter"/>
</dbReference>
<evidence type="ECO:0000256" key="1">
    <source>
        <dbReference type="ARBA" id="ARBA00011073"/>
    </source>
</evidence>
<evidence type="ECO:0000256" key="3">
    <source>
        <dbReference type="ARBA" id="ARBA00022801"/>
    </source>
</evidence>
<keyword evidence="4 5" id="KW-0720">Serine protease</keyword>
<dbReference type="InterPro" id="IPR000209">
    <property type="entry name" value="Peptidase_S8/S53_dom"/>
</dbReference>
<feature type="active site" description="Charge relay system" evidence="5">
    <location>
        <position position="180"/>
    </location>
</feature>
<dbReference type="InterPro" id="IPR015500">
    <property type="entry name" value="Peptidase_S8_subtilisin-rel"/>
</dbReference>
<keyword evidence="2 5" id="KW-0645">Protease</keyword>
<dbReference type="HOGENOM" id="CLU_020737_0_0_10"/>
<gene>
    <name evidence="7" type="ORF">JoomaDRAFT_0340</name>
</gene>
<reference evidence="7 8" key="1">
    <citation type="submission" date="2012-02" db="EMBL/GenBank/DDBJ databases">
        <title>Improved High-Quality Draft genome of Joostella marina DSM 19592.</title>
        <authorList>
            <consortium name="US DOE Joint Genome Institute (JGI-PGF)"/>
            <person name="Lucas S."/>
            <person name="Copeland A."/>
            <person name="Lapidus A."/>
            <person name="Bruce D."/>
            <person name="Goodwin L."/>
            <person name="Pitluck S."/>
            <person name="Peters L."/>
            <person name="Chertkov O."/>
            <person name="Ovchinnikova G."/>
            <person name="Kyrpides N."/>
            <person name="Mavromatis K."/>
            <person name="Detter J.C."/>
            <person name="Han C."/>
            <person name="Land M."/>
            <person name="Hauser L."/>
            <person name="Markowitz V."/>
            <person name="Cheng J.-F."/>
            <person name="Hugenholtz P."/>
            <person name="Woyke T."/>
            <person name="Wu D."/>
            <person name="Tindall B."/>
            <person name="Brambilla E."/>
            <person name="Klenk H.-P."/>
            <person name="Eisen J.A."/>
        </authorList>
    </citation>
    <scope>NUCLEOTIDE SEQUENCE [LARGE SCALE GENOMIC DNA]</scope>
    <source>
        <strain evidence="7 8">DSM 19592</strain>
    </source>
</reference>
<feature type="domain" description="Peptidase S8/S53" evidence="6">
    <location>
        <begin position="421"/>
        <end position="537"/>
    </location>
</feature>
<evidence type="ECO:0000313" key="8">
    <source>
        <dbReference type="Proteomes" id="UP000004690"/>
    </source>
</evidence>
<evidence type="ECO:0000256" key="2">
    <source>
        <dbReference type="ARBA" id="ARBA00022670"/>
    </source>
</evidence>
<dbReference type="Gene3D" id="3.40.50.200">
    <property type="entry name" value="Peptidase S8/S53 domain"/>
    <property type="match status" value="1"/>
</dbReference>
<feature type="active site" description="Charge relay system" evidence="5">
    <location>
        <position position="501"/>
    </location>
</feature>
<keyword evidence="8" id="KW-1185">Reference proteome</keyword>
<evidence type="ECO:0000259" key="6">
    <source>
        <dbReference type="Pfam" id="PF00082"/>
    </source>
</evidence>
<dbReference type="PRINTS" id="PR00723">
    <property type="entry name" value="SUBTILISIN"/>
</dbReference>
<protein>
    <submittedName>
        <fullName evidence="7">Subtilisin-like serine protease</fullName>
    </submittedName>
</protein>
<dbReference type="EMBL" id="JH651380">
    <property type="protein sequence ID" value="EIJ37397.1"/>
    <property type="molecule type" value="Genomic_DNA"/>
</dbReference>
<name>I3C1A4_9FLAO</name>
<organism evidence="7 8">
    <name type="scientific">Galbibacter orientalis DSM 19592</name>
    <dbReference type="NCBI Taxonomy" id="926559"/>
    <lineage>
        <taxon>Bacteria</taxon>
        <taxon>Pseudomonadati</taxon>
        <taxon>Bacteroidota</taxon>
        <taxon>Flavobacteriia</taxon>
        <taxon>Flavobacteriales</taxon>
        <taxon>Flavobacteriaceae</taxon>
        <taxon>Galbibacter</taxon>
    </lineage>
</organism>
<dbReference type="GO" id="GO:0004252">
    <property type="term" value="F:serine-type endopeptidase activity"/>
    <property type="evidence" value="ECO:0007669"/>
    <property type="project" value="UniProtKB-UniRule"/>
</dbReference>
<dbReference type="STRING" id="926559.JoomaDRAFT_0340"/>
<dbReference type="SUPFAM" id="SSF52743">
    <property type="entry name" value="Subtilisin-like"/>
    <property type="match status" value="1"/>
</dbReference>
<dbReference type="PANTHER" id="PTHR43806:SF11">
    <property type="entry name" value="CEREVISIN-RELATED"/>
    <property type="match status" value="1"/>
</dbReference>
<comment type="similarity">
    <text evidence="1 5">Belongs to the peptidase S8 family.</text>
</comment>
<dbReference type="Pfam" id="PF00082">
    <property type="entry name" value="Peptidase_S8"/>
    <property type="match status" value="2"/>
</dbReference>
<dbReference type="GO" id="GO:0006508">
    <property type="term" value="P:proteolysis"/>
    <property type="evidence" value="ECO:0007669"/>
    <property type="project" value="UniProtKB-KW"/>
</dbReference>
<evidence type="ECO:0000256" key="4">
    <source>
        <dbReference type="ARBA" id="ARBA00022825"/>
    </source>
</evidence>
<dbReference type="eggNOG" id="COG1404">
    <property type="taxonomic scope" value="Bacteria"/>
</dbReference>
<dbReference type="PANTHER" id="PTHR43806">
    <property type="entry name" value="PEPTIDASE S8"/>
    <property type="match status" value="1"/>
</dbReference>
<dbReference type="Gene3D" id="2.60.120.1290">
    <property type="match status" value="1"/>
</dbReference>
<dbReference type="InterPro" id="IPR036852">
    <property type="entry name" value="Peptidase_S8/S53_dom_sf"/>
</dbReference>
<dbReference type="OrthoDB" id="9792152at2"/>
<dbReference type="RefSeq" id="WP_008616271.1">
    <property type="nucleotide sequence ID" value="NZ_JH651380.1"/>
</dbReference>
<dbReference type="AlphaFoldDB" id="I3C1A4"/>
<dbReference type="InterPro" id="IPR050131">
    <property type="entry name" value="Peptidase_S8_subtilisin-like"/>
</dbReference>
<proteinExistence type="inferred from homology"/>